<comment type="cofactor">
    <cofactor evidence="17">
        <name>Mg(2+)</name>
        <dbReference type="ChEBI" id="CHEBI:18420"/>
    </cofactor>
</comment>
<evidence type="ECO:0000256" key="17">
    <source>
        <dbReference type="HAMAP-Rule" id="MF_01965"/>
    </source>
</evidence>
<feature type="domain" description="YjeF N-terminal" evidence="21">
    <location>
        <begin position="22"/>
        <end position="220"/>
    </location>
</feature>
<dbReference type="InterPro" id="IPR000631">
    <property type="entry name" value="CARKD"/>
</dbReference>
<dbReference type="Proteomes" id="UP001418637">
    <property type="component" value="Unassembled WGS sequence"/>
</dbReference>
<feature type="binding site" evidence="17">
    <location>
        <position position="380"/>
    </location>
    <ligand>
        <name>(6S)-NADPHX</name>
        <dbReference type="ChEBI" id="CHEBI:64076"/>
    </ligand>
</feature>
<evidence type="ECO:0000256" key="10">
    <source>
        <dbReference type="ARBA" id="ARBA00023027"/>
    </source>
</evidence>
<dbReference type="Pfam" id="PF01256">
    <property type="entry name" value="Carb_kinase"/>
    <property type="match status" value="1"/>
</dbReference>
<keyword evidence="5 18" id="KW-0479">Metal-binding</keyword>
<evidence type="ECO:0000313" key="22">
    <source>
        <dbReference type="EMBL" id="MEN3930746.1"/>
    </source>
</evidence>
<dbReference type="SUPFAM" id="SSF64153">
    <property type="entry name" value="YjeF N-terminal domain-like"/>
    <property type="match status" value="1"/>
</dbReference>
<dbReference type="NCBIfam" id="TIGR00197">
    <property type="entry name" value="yjeF_nterm"/>
    <property type="match status" value="1"/>
</dbReference>
<keyword evidence="11 18" id="KW-0413">Isomerase</keyword>
<feature type="binding site" evidence="17">
    <location>
        <position position="447"/>
    </location>
    <ligand>
        <name>AMP</name>
        <dbReference type="ChEBI" id="CHEBI:456215"/>
    </ligand>
</feature>
<evidence type="ECO:0000256" key="15">
    <source>
        <dbReference type="ARBA" id="ARBA00048238"/>
    </source>
</evidence>
<dbReference type="PANTHER" id="PTHR12592">
    <property type="entry name" value="ATP-DEPENDENT (S)-NAD(P)H-HYDRATE DEHYDRATASE FAMILY MEMBER"/>
    <property type="match status" value="1"/>
</dbReference>
<gene>
    <name evidence="18" type="primary">nnrE</name>
    <name evidence="17" type="synonym">nnrD</name>
    <name evidence="22" type="ORF">WJT86_06680</name>
</gene>
<keyword evidence="8 17" id="KW-0521">NADP</keyword>
<comment type="similarity">
    <text evidence="3 19">In the N-terminal section; belongs to the NnrE/AIBP family.</text>
</comment>
<reference evidence="22 23" key="1">
    <citation type="submission" date="2024-04" db="EMBL/GenBank/DDBJ databases">
        <title>A novel species isolated from cricket.</title>
        <authorList>
            <person name="Wang H.-C."/>
        </authorList>
    </citation>
    <scope>NUCLEOTIDE SEQUENCE [LARGE SCALE GENOMIC DNA]</scope>
    <source>
        <strain evidence="22 23">WL0021</strain>
    </source>
</reference>
<protein>
    <recommendedName>
        <fullName evidence="19">Bifunctional NAD(P)H-hydrate repair enzyme</fullName>
    </recommendedName>
    <alternativeName>
        <fullName evidence="19">Nicotinamide nucleotide repair protein</fullName>
    </alternativeName>
    <domain>
        <recommendedName>
            <fullName evidence="19">ADP-dependent (S)-NAD(P)H-hydrate dehydratase</fullName>
            <ecNumber evidence="19">4.2.1.136</ecNumber>
        </recommendedName>
        <alternativeName>
            <fullName evidence="19">ADP-dependent NAD(P)HX dehydratase</fullName>
        </alternativeName>
    </domain>
    <domain>
        <recommendedName>
            <fullName evidence="19">NAD(P)H-hydrate epimerase</fullName>
            <ecNumber evidence="19">5.1.99.6</ecNumber>
        </recommendedName>
    </domain>
</protein>
<evidence type="ECO:0000256" key="16">
    <source>
        <dbReference type="ARBA" id="ARBA00049209"/>
    </source>
</evidence>
<feature type="binding site" evidence="17">
    <location>
        <position position="265"/>
    </location>
    <ligand>
        <name>(6S)-NADPHX</name>
        <dbReference type="ChEBI" id="CHEBI:64076"/>
    </ligand>
</feature>
<organism evidence="22 23">
    <name type="scientific">Hohaiivirga grylli</name>
    <dbReference type="NCBI Taxonomy" id="3133970"/>
    <lineage>
        <taxon>Bacteria</taxon>
        <taxon>Pseudomonadati</taxon>
        <taxon>Pseudomonadota</taxon>
        <taxon>Alphaproteobacteria</taxon>
        <taxon>Hyphomicrobiales</taxon>
        <taxon>Methylobacteriaceae</taxon>
        <taxon>Hohaiivirga</taxon>
    </lineage>
</organism>
<comment type="similarity">
    <text evidence="4 19">In the C-terminal section; belongs to the NnrD/CARKD family.</text>
</comment>
<evidence type="ECO:0000256" key="5">
    <source>
        <dbReference type="ARBA" id="ARBA00022723"/>
    </source>
</evidence>
<comment type="catalytic activity">
    <reaction evidence="16 17 19">
        <text>(6S)-NADPHX + ADP = AMP + phosphate + NADPH + H(+)</text>
        <dbReference type="Rhea" id="RHEA:32235"/>
        <dbReference type="ChEBI" id="CHEBI:15378"/>
        <dbReference type="ChEBI" id="CHEBI:43474"/>
        <dbReference type="ChEBI" id="CHEBI:57783"/>
        <dbReference type="ChEBI" id="CHEBI:64076"/>
        <dbReference type="ChEBI" id="CHEBI:456215"/>
        <dbReference type="ChEBI" id="CHEBI:456216"/>
        <dbReference type="EC" id="4.2.1.136"/>
    </reaction>
</comment>
<feature type="binding site" evidence="18">
    <location>
        <begin position="69"/>
        <end position="73"/>
    </location>
    <ligand>
        <name>(6S)-NADPHX</name>
        <dbReference type="ChEBI" id="CHEBI:64076"/>
    </ligand>
</feature>
<feature type="domain" description="YjeF C-terminal" evidence="20">
    <location>
        <begin position="230"/>
        <end position="502"/>
    </location>
</feature>
<comment type="function">
    <text evidence="18">Catalyzes the epimerization of the S- and R-forms of NAD(P)HX, a damaged form of NAD(P)H that is a result of enzymatic or heat-dependent hydration. This is a prerequisite for the S-specific NAD(P)H-hydrate dehydratase to allow the repair of both epimers of NAD(P)HX.</text>
</comment>
<dbReference type="PROSITE" id="PS51383">
    <property type="entry name" value="YJEF_C_3"/>
    <property type="match status" value="1"/>
</dbReference>
<evidence type="ECO:0000256" key="4">
    <source>
        <dbReference type="ARBA" id="ARBA00009524"/>
    </source>
</evidence>
<evidence type="ECO:0000256" key="12">
    <source>
        <dbReference type="ARBA" id="ARBA00023239"/>
    </source>
</evidence>
<dbReference type="InterPro" id="IPR017953">
    <property type="entry name" value="Carbohydrate_kinase_pred_CS"/>
</dbReference>
<keyword evidence="7 17" id="KW-0067">ATP-binding</keyword>
<evidence type="ECO:0000256" key="8">
    <source>
        <dbReference type="ARBA" id="ARBA00022857"/>
    </source>
</evidence>
<dbReference type="InterPro" id="IPR030677">
    <property type="entry name" value="Nnr"/>
</dbReference>
<evidence type="ECO:0000256" key="2">
    <source>
        <dbReference type="ARBA" id="ARBA00000909"/>
    </source>
</evidence>
<comment type="subunit">
    <text evidence="17">Homotetramer.</text>
</comment>
<keyword evidence="12 17" id="KW-0456">Lyase</keyword>
<evidence type="ECO:0000256" key="7">
    <source>
        <dbReference type="ARBA" id="ARBA00022840"/>
    </source>
</evidence>
<comment type="similarity">
    <text evidence="17">Belongs to the NnrD/CARKD family.</text>
</comment>
<evidence type="ECO:0000259" key="21">
    <source>
        <dbReference type="PROSITE" id="PS51385"/>
    </source>
</evidence>
<dbReference type="RefSeq" id="WP_346336757.1">
    <property type="nucleotide sequence ID" value="NZ_JBBYXI010000002.1"/>
</dbReference>
<evidence type="ECO:0000256" key="14">
    <source>
        <dbReference type="ARBA" id="ARBA00025153"/>
    </source>
</evidence>
<dbReference type="PROSITE" id="PS01050">
    <property type="entry name" value="YJEF_C_2"/>
    <property type="match status" value="1"/>
</dbReference>
<dbReference type="Gene3D" id="3.40.50.10260">
    <property type="entry name" value="YjeF N-terminal domain"/>
    <property type="match status" value="1"/>
</dbReference>
<feature type="binding site" evidence="18">
    <location>
        <position position="163"/>
    </location>
    <ligand>
        <name>(6S)-NADPHX</name>
        <dbReference type="ChEBI" id="CHEBI:64076"/>
    </ligand>
</feature>
<dbReference type="EMBL" id="JBBYXI010000002">
    <property type="protein sequence ID" value="MEN3930746.1"/>
    <property type="molecule type" value="Genomic_DNA"/>
</dbReference>
<comment type="function">
    <text evidence="14 19">Bifunctional enzyme that catalyzes the epimerization of the S- and R-forms of NAD(P)HX and the dehydration of the S-form of NAD(P)HX at the expense of ADP, which is converted to AMP. This allows the repair of both epimers of NAD(P)HX, a damaged form of NAD(P)H that is a result of enzymatic or heat-dependent hydration.</text>
</comment>
<dbReference type="HAMAP" id="MF_01966">
    <property type="entry name" value="NADHX_epimerase"/>
    <property type="match status" value="1"/>
</dbReference>
<keyword evidence="9 18" id="KW-0630">Potassium</keyword>
<keyword evidence="10 17" id="KW-0520">NAD</keyword>
<comment type="catalytic activity">
    <reaction evidence="1 18 19">
        <text>(6R)-NADHX = (6S)-NADHX</text>
        <dbReference type="Rhea" id="RHEA:32215"/>
        <dbReference type="ChEBI" id="CHEBI:64074"/>
        <dbReference type="ChEBI" id="CHEBI:64075"/>
        <dbReference type="EC" id="5.1.99.6"/>
    </reaction>
</comment>
<dbReference type="EC" id="4.2.1.136" evidence="19"/>
<evidence type="ECO:0000256" key="9">
    <source>
        <dbReference type="ARBA" id="ARBA00022958"/>
    </source>
</evidence>
<dbReference type="EC" id="5.1.99.6" evidence="19"/>
<dbReference type="SUPFAM" id="SSF53613">
    <property type="entry name" value="Ribokinase-like"/>
    <property type="match status" value="1"/>
</dbReference>
<keyword evidence="13" id="KW-0511">Multifunctional enzyme</keyword>
<dbReference type="PROSITE" id="PS51385">
    <property type="entry name" value="YJEF_N"/>
    <property type="match status" value="1"/>
</dbReference>
<feature type="binding site" evidence="18">
    <location>
        <position position="70"/>
    </location>
    <ligand>
        <name>K(+)</name>
        <dbReference type="ChEBI" id="CHEBI:29103"/>
    </ligand>
</feature>
<comment type="cofactor">
    <cofactor evidence="18 19">
        <name>K(+)</name>
        <dbReference type="ChEBI" id="CHEBI:29103"/>
    </cofactor>
    <text evidence="18 19">Binds 1 potassium ion per subunit.</text>
</comment>
<evidence type="ECO:0000256" key="19">
    <source>
        <dbReference type="PIRNR" id="PIRNR017184"/>
    </source>
</evidence>
<proteinExistence type="inferred from homology"/>
<dbReference type="InterPro" id="IPR029056">
    <property type="entry name" value="Ribokinase-like"/>
</dbReference>
<evidence type="ECO:0000256" key="6">
    <source>
        <dbReference type="ARBA" id="ARBA00022741"/>
    </source>
</evidence>
<comment type="similarity">
    <text evidence="18">Belongs to the NnrE/AIBP family.</text>
</comment>
<comment type="caution">
    <text evidence="22">The sequence shown here is derived from an EMBL/GenBank/DDBJ whole genome shotgun (WGS) entry which is preliminary data.</text>
</comment>
<feature type="binding site" evidence="17">
    <location>
        <position position="448"/>
    </location>
    <ligand>
        <name>(6S)-NADPHX</name>
        <dbReference type="ChEBI" id="CHEBI:64076"/>
    </ligand>
</feature>
<dbReference type="PANTHER" id="PTHR12592:SF0">
    <property type="entry name" value="ATP-DEPENDENT (S)-NAD(P)H-HYDRATE DEHYDRATASE"/>
    <property type="match status" value="1"/>
</dbReference>
<evidence type="ECO:0000256" key="11">
    <source>
        <dbReference type="ARBA" id="ARBA00023235"/>
    </source>
</evidence>
<accession>A0ABV0BKC1</accession>
<dbReference type="HAMAP" id="MF_01965">
    <property type="entry name" value="NADHX_dehydratase"/>
    <property type="match status" value="1"/>
</dbReference>
<evidence type="ECO:0000313" key="23">
    <source>
        <dbReference type="Proteomes" id="UP001418637"/>
    </source>
</evidence>
<comment type="caution">
    <text evidence="17">Lacks conserved residue(s) required for the propagation of feature annotation.</text>
</comment>
<dbReference type="NCBIfam" id="TIGR00196">
    <property type="entry name" value="yjeF_cterm"/>
    <property type="match status" value="1"/>
</dbReference>
<dbReference type="Gene3D" id="3.40.1190.20">
    <property type="match status" value="1"/>
</dbReference>
<dbReference type="CDD" id="cd01171">
    <property type="entry name" value="YXKO-related"/>
    <property type="match status" value="1"/>
</dbReference>
<evidence type="ECO:0000259" key="20">
    <source>
        <dbReference type="PROSITE" id="PS51383"/>
    </source>
</evidence>
<dbReference type="Pfam" id="PF03853">
    <property type="entry name" value="YjeF_N"/>
    <property type="match status" value="1"/>
</dbReference>
<dbReference type="InterPro" id="IPR036652">
    <property type="entry name" value="YjeF_N_dom_sf"/>
</dbReference>
<comment type="function">
    <text evidence="17">Catalyzes the dehydration of the S-form of NAD(P)HX at the expense of ADP, which is converted to AMP. Together with NAD(P)HX epimerase, which catalyzes the epimerization of the S- and R-forms, the enzyme allows the repair of both epimers of NAD(P)HX, a damaged form of NAD(P)H that is a result of enzymatic or heat-dependent hydration.</text>
</comment>
<name>A0ABV0BKC1_9HYPH</name>
<feature type="binding site" evidence="17">
    <location>
        <begin position="418"/>
        <end position="422"/>
    </location>
    <ligand>
        <name>AMP</name>
        <dbReference type="ChEBI" id="CHEBI:456215"/>
    </ligand>
</feature>
<evidence type="ECO:0000256" key="1">
    <source>
        <dbReference type="ARBA" id="ARBA00000013"/>
    </source>
</evidence>
<feature type="binding site" evidence="18">
    <location>
        <position position="130"/>
    </location>
    <ligand>
        <name>K(+)</name>
        <dbReference type="ChEBI" id="CHEBI:29103"/>
    </ligand>
</feature>
<feature type="binding site" evidence="18">
    <location>
        <begin position="134"/>
        <end position="140"/>
    </location>
    <ligand>
        <name>(6S)-NADPHX</name>
        <dbReference type="ChEBI" id="CHEBI:64076"/>
    </ligand>
</feature>
<evidence type="ECO:0000256" key="18">
    <source>
        <dbReference type="HAMAP-Rule" id="MF_01966"/>
    </source>
</evidence>
<evidence type="ECO:0000256" key="13">
    <source>
        <dbReference type="ARBA" id="ARBA00023268"/>
    </source>
</evidence>
<dbReference type="PIRSF" id="PIRSF017184">
    <property type="entry name" value="Nnr"/>
    <property type="match status" value="1"/>
</dbReference>
<comment type="catalytic activity">
    <reaction evidence="15 17 19">
        <text>(6S)-NADHX + ADP = AMP + phosphate + NADH + H(+)</text>
        <dbReference type="Rhea" id="RHEA:32223"/>
        <dbReference type="ChEBI" id="CHEBI:15378"/>
        <dbReference type="ChEBI" id="CHEBI:43474"/>
        <dbReference type="ChEBI" id="CHEBI:57945"/>
        <dbReference type="ChEBI" id="CHEBI:64074"/>
        <dbReference type="ChEBI" id="CHEBI:456215"/>
        <dbReference type="ChEBI" id="CHEBI:456216"/>
        <dbReference type="EC" id="4.2.1.136"/>
    </reaction>
</comment>
<sequence length="505" mass="52598">MSLGEKANNVAFSSMLLSVASMRKADELTISYGAPGIELMEQAGRGVAEKIMQIFPTHTKVLVVCGPGNNGGDGFIAARILLENSYNVMVALLGVADDLKGDAAEAAERWAEPMFSVGEINLEEFDVVIDALFGAGLNRPLDGEALDIVERINAAGKVIVSVDIPSGISGDTGAISGEAVRATHTVTFAAYKPGHFLYPGAAYVGELSVVDIGISPQTIEQVHEGLFANGPGFWQEALPQLEYGSHKYTRGHALVLSGGITATGAARLAARGALRIGAGLVTIAAPPVSVPIHASQLTAIMLREMASVDDLNGIIADKRFNAVVLGPALGVGNGTQELVAAVVKAGRPIVLDADALTSFAGSLDTLARLTEKTDTVVTPHEGEFFRLFNNENEILKGFSKIERAKFAANYLKATVVLKGADTIIAAPDGRVCINTNGTPLLATAGTGDVLAGMIGGLLAQGMSSFEAASAAVWLHAEAARNFGPGLIAEDVPEMLPTVLHKWHVS</sequence>
<comment type="catalytic activity">
    <reaction evidence="2 18 19">
        <text>(6R)-NADPHX = (6S)-NADPHX</text>
        <dbReference type="Rhea" id="RHEA:32227"/>
        <dbReference type="ChEBI" id="CHEBI:64076"/>
        <dbReference type="ChEBI" id="CHEBI:64077"/>
        <dbReference type="EC" id="5.1.99.6"/>
    </reaction>
</comment>
<evidence type="ECO:0000256" key="3">
    <source>
        <dbReference type="ARBA" id="ARBA00006001"/>
    </source>
</evidence>
<dbReference type="InterPro" id="IPR004443">
    <property type="entry name" value="YjeF_N_dom"/>
</dbReference>
<keyword evidence="6 17" id="KW-0547">Nucleotide-binding</keyword>
<keyword evidence="23" id="KW-1185">Reference proteome</keyword>
<feature type="binding site" evidence="18">
    <location>
        <position position="166"/>
    </location>
    <ligand>
        <name>K(+)</name>
        <dbReference type="ChEBI" id="CHEBI:29103"/>
    </ligand>
</feature>